<keyword evidence="2" id="KW-0134">Cell wall</keyword>
<name>A0AAW0KIV4_QUESU</name>
<evidence type="ECO:0000313" key="4">
    <source>
        <dbReference type="Proteomes" id="UP000237347"/>
    </source>
</evidence>
<keyword evidence="4" id="KW-1185">Reference proteome</keyword>
<evidence type="ECO:0000256" key="1">
    <source>
        <dbReference type="ARBA" id="ARBA00004191"/>
    </source>
</evidence>
<dbReference type="AlphaFoldDB" id="A0AAW0KIV4"/>
<dbReference type="InterPro" id="IPR012334">
    <property type="entry name" value="Pectin_lyas_fold"/>
</dbReference>
<dbReference type="InterPro" id="IPR051801">
    <property type="entry name" value="GH28_Enzymes"/>
</dbReference>
<dbReference type="Proteomes" id="UP000237347">
    <property type="component" value="Unassembled WGS sequence"/>
</dbReference>
<comment type="subcellular location">
    <subcellularLocation>
        <location evidence="1">Secreted</location>
        <location evidence="1">Cell wall</location>
    </subcellularLocation>
</comment>
<dbReference type="PANTHER" id="PTHR31339">
    <property type="entry name" value="PECTIN LYASE-RELATED"/>
    <property type="match status" value="1"/>
</dbReference>
<evidence type="ECO:0000313" key="3">
    <source>
        <dbReference type="EMBL" id="KAK7838391.1"/>
    </source>
</evidence>
<comment type="caution">
    <text evidence="3">The sequence shown here is derived from an EMBL/GenBank/DDBJ whole genome shotgun (WGS) entry which is preliminary data.</text>
</comment>
<dbReference type="InterPro" id="IPR011050">
    <property type="entry name" value="Pectin_lyase_fold/virulence"/>
</dbReference>
<organism evidence="3 4">
    <name type="scientific">Quercus suber</name>
    <name type="common">Cork oak</name>
    <dbReference type="NCBI Taxonomy" id="58331"/>
    <lineage>
        <taxon>Eukaryota</taxon>
        <taxon>Viridiplantae</taxon>
        <taxon>Streptophyta</taxon>
        <taxon>Embryophyta</taxon>
        <taxon>Tracheophyta</taxon>
        <taxon>Spermatophyta</taxon>
        <taxon>Magnoliopsida</taxon>
        <taxon>eudicotyledons</taxon>
        <taxon>Gunneridae</taxon>
        <taxon>Pentapetalae</taxon>
        <taxon>rosids</taxon>
        <taxon>fabids</taxon>
        <taxon>Fagales</taxon>
        <taxon>Fagaceae</taxon>
        <taxon>Quercus</taxon>
    </lineage>
</organism>
<proteinExistence type="predicted"/>
<dbReference type="SUPFAM" id="SSF51126">
    <property type="entry name" value="Pectin lyase-like"/>
    <property type="match status" value="1"/>
</dbReference>
<reference evidence="3 4" key="1">
    <citation type="journal article" date="2018" name="Sci. Data">
        <title>The draft genome sequence of cork oak.</title>
        <authorList>
            <person name="Ramos A.M."/>
            <person name="Usie A."/>
            <person name="Barbosa P."/>
            <person name="Barros P.M."/>
            <person name="Capote T."/>
            <person name="Chaves I."/>
            <person name="Simoes F."/>
            <person name="Abreu I."/>
            <person name="Carrasquinho I."/>
            <person name="Faro C."/>
            <person name="Guimaraes J.B."/>
            <person name="Mendonca D."/>
            <person name="Nobrega F."/>
            <person name="Rodrigues L."/>
            <person name="Saibo N.J.M."/>
            <person name="Varela M.C."/>
            <person name="Egas C."/>
            <person name="Matos J."/>
            <person name="Miguel C.M."/>
            <person name="Oliveira M.M."/>
            <person name="Ricardo C.P."/>
            <person name="Goncalves S."/>
        </authorList>
    </citation>
    <scope>NUCLEOTIDE SEQUENCE [LARGE SCALE GENOMIC DNA]</scope>
    <source>
        <strain evidence="4">cv. HL8</strain>
    </source>
</reference>
<sequence>MNETKNGDLLDLVLIVTLLNCRKHSAVLTDFGPVGDGKTSNTKAFNAAIQNLSRYASDGRAQLTVPPGKWLTGSFNLTSHFTLFLHKDAVILGSQFLALNLGPYPPSYYFKKRKFNLN</sequence>
<keyword evidence="2" id="KW-0964">Secreted</keyword>
<evidence type="ECO:0000256" key="2">
    <source>
        <dbReference type="ARBA" id="ARBA00022512"/>
    </source>
</evidence>
<dbReference type="EMBL" id="PKMF04000307">
    <property type="protein sequence ID" value="KAK7838391.1"/>
    <property type="molecule type" value="Genomic_DNA"/>
</dbReference>
<protein>
    <submittedName>
        <fullName evidence="3">Polygalacturonase</fullName>
    </submittedName>
</protein>
<accession>A0AAW0KIV4</accession>
<dbReference type="Gene3D" id="2.160.20.10">
    <property type="entry name" value="Single-stranded right-handed beta-helix, Pectin lyase-like"/>
    <property type="match status" value="1"/>
</dbReference>
<dbReference type="PANTHER" id="PTHR31339:SF12">
    <property type="entry name" value="ENDO-POLYGALACTURONASE-LIKE PROTEIN"/>
    <property type="match status" value="1"/>
</dbReference>
<gene>
    <name evidence="3" type="ORF">CFP56_019872</name>
</gene>